<reference evidence="5" key="1">
    <citation type="submission" date="2022-11" db="EMBL/GenBank/DDBJ databases">
        <authorList>
            <person name="Petersen C."/>
        </authorList>
    </citation>
    <scope>NUCLEOTIDE SEQUENCE</scope>
    <source>
        <strain evidence="5">IBT 30069</strain>
    </source>
</reference>
<keyword evidence="3" id="KW-0732">Signal</keyword>
<evidence type="ECO:0000259" key="4">
    <source>
        <dbReference type="Pfam" id="PF00135"/>
    </source>
</evidence>
<dbReference type="PROSITE" id="PS00122">
    <property type="entry name" value="CARBOXYLESTERASE_B_1"/>
    <property type="match status" value="1"/>
</dbReference>
<evidence type="ECO:0000313" key="6">
    <source>
        <dbReference type="Proteomes" id="UP001149165"/>
    </source>
</evidence>
<dbReference type="AlphaFoldDB" id="A0A9W9FW77"/>
<comment type="similarity">
    <text evidence="1 3">Belongs to the type-B carboxylesterase/lipase family.</text>
</comment>
<evidence type="ECO:0000256" key="1">
    <source>
        <dbReference type="ARBA" id="ARBA00005964"/>
    </source>
</evidence>
<reference evidence="5" key="2">
    <citation type="journal article" date="2023" name="IMA Fungus">
        <title>Comparative genomic study of the Penicillium genus elucidates a diverse pangenome and 15 lateral gene transfer events.</title>
        <authorList>
            <person name="Petersen C."/>
            <person name="Sorensen T."/>
            <person name="Nielsen M.R."/>
            <person name="Sondergaard T.E."/>
            <person name="Sorensen J.L."/>
            <person name="Fitzpatrick D.A."/>
            <person name="Frisvad J.C."/>
            <person name="Nielsen K.L."/>
        </authorList>
    </citation>
    <scope>NUCLEOTIDE SEQUENCE</scope>
    <source>
        <strain evidence="5">IBT 30069</strain>
    </source>
</reference>
<dbReference type="PANTHER" id="PTHR43918">
    <property type="entry name" value="ACETYLCHOLINESTERASE"/>
    <property type="match status" value="1"/>
</dbReference>
<dbReference type="InterPro" id="IPR019826">
    <property type="entry name" value="Carboxylesterase_B_AS"/>
</dbReference>
<dbReference type="PROSITE" id="PS00941">
    <property type="entry name" value="CARBOXYLESTERASE_B_2"/>
    <property type="match status" value="1"/>
</dbReference>
<dbReference type="InterPro" id="IPR050654">
    <property type="entry name" value="AChE-related_enzymes"/>
</dbReference>
<keyword evidence="6" id="KW-1185">Reference proteome</keyword>
<organism evidence="5 6">
    <name type="scientific">Penicillium angulare</name>
    <dbReference type="NCBI Taxonomy" id="116970"/>
    <lineage>
        <taxon>Eukaryota</taxon>
        <taxon>Fungi</taxon>
        <taxon>Dikarya</taxon>
        <taxon>Ascomycota</taxon>
        <taxon>Pezizomycotina</taxon>
        <taxon>Eurotiomycetes</taxon>
        <taxon>Eurotiomycetidae</taxon>
        <taxon>Eurotiales</taxon>
        <taxon>Aspergillaceae</taxon>
        <taxon>Penicillium</taxon>
    </lineage>
</organism>
<feature type="chain" id="PRO_5041019543" description="Carboxylic ester hydrolase" evidence="3">
    <location>
        <begin position="20"/>
        <end position="515"/>
    </location>
</feature>
<dbReference type="GO" id="GO:0052689">
    <property type="term" value="F:carboxylic ester hydrolase activity"/>
    <property type="evidence" value="ECO:0007669"/>
    <property type="project" value="TreeGrafter"/>
</dbReference>
<evidence type="ECO:0000256" key="2">
    <source>
        <dbReference type="ARBA" id="ARBA00022801"/>
    </source>
</evidence>
<dbReference type="Pfam" id="PF00135">
    <property type="entry name" value="COesterase"/>
    <property type="match status" value="1"/>
</dbReference>
<feature type="domain" description="Carboxylesterase type B" evidence="4">
    <location>
        <begin position="34"/>
        <end position="366"/>
    </location>
</feature>
<dbReference type="PANTHER" id="PTHR43918:SF4">
    <property type="entry name" value="CARBOXYLIC ESTER HYDROLASE"/>
    <property type="match status" value="1"/>
</dbReference>
<name>A0A9W9FW77_9EURO</name>
<evidence type="ECO:0000313" key="5">
    <source>
        <dbReference type="EMBL" id="KAJ5107508.1"/>
    </source>
</evidence>
<protein>
    <recommendedName>
        <fullName evidence="3">Carboxylic ester hydrolase</fullName>
        <ecNumber evidence="3">3.1.1.-</ecNumber>
    </recommendedName>
</protein>
<dbReference type="GO" id="GO:0017000">
    <property type="term" value="P:antibiotic biosynthetic process"/>
    <property type="evidence" value="ECO:0007669"/>
    <property type="project" value="UniProtKB-ARBA"/>
</dbReference>
<dbReference type="InterPro" id="IPR002018">
    <property type="entry name" value="CarbesteraseB"/>
</dbReference>
<dbReference type="Gene3D" id="3.40.50.1820">
    <property type="entry name" value="alpha/beta hydrolase"/>
    <property type="match status" value="2"/>
</dbReference>
<keyword evidence="2 3" id="KW-0378">Hydrolase</keyword>
<accession>A0A9W9FW77</accession>
<evidence type="ECO:0000256" key="3">
    <source>
        <dbReference type="RuleBase" id="RU361235"/>
    </source>
</evidence>
<dbReference type="OrthoDB" id="408631at2759"/>
<dbReference type="InterPro" id="IPR029058">
    <property type="entry name" value="AB_hydrolase_fold"/>
</dbReference>
<dbReference type="EC" id="3.1.1.-" evidence="3"/>
<gene>
    <name evidence="5" type="ORF">N7456_004183</name>
</gene>
<dbReference type="SUPFAM" id="SSF53474">
    <property type="entry name" value="alpha/beta-Hydrolases"/>
    <property type="match status" value="1"/>
</dbReference>
<comment type="caution">
    <text evidence="5">The sequence shown here is derived from an EMBL/GenBank/DDBJ whole genome shotgun (WGS) entry which is preliminary data.</text>
</comment>
<feature type="signal peptide" evidence="3">
    <location>
        <begin position="1"/>
        <end position="19"/>
    </location>
</feature>
<sequence length="515" mass="56111">MLARAFFFTAIFLALEVLGTPTSAFKRSKDAGLLVQTSSGLIEGFFNSTTPDVRQFLGVPYAEPPTGNLRFSPPQAASSKGNIKAHKLPNSCMQQFDLSSSTIYTTYETEFLVNGGNSEDCLYLSIWAPGINRIQSEKRPLPVLLYIPGGGFTSGGQNSLYKIPDQWVQRTKSHIVIVMNYRVNIFGFPNAKGLEDQNVGFLDQRLAVEWVYANIGSFGGDPERITLWGQSAGAASVSTYAYSYPENPLVAGLIADSGGPRIITNTDTAHTNFTFIAGLVGCGSLSAHQEISCVRKVPAQRLENALSYYNGNGTKPSVSFTPVVDNKTAFANYTQRVLDNKVAKTPMIIGSNQNEGAGFVSFTPNGPGPKALASATQIISCPVGEEVNNRNLGYLPTYRYQYAGNFSNISPLPWFGAYHSSELPLLFGTHDEYRGRSTKFEWEVSYAMEALWLSFAEDPTRGPSRVAIGDAPANPNKNSYFSRPEFKQGGSDLLLIAQDDELMQLVSADDIDKAC</sequence>
<dbReference type="InterPro" id="IPR019819">
    <property type="entry name" value="Carboxylesterase_B_CS"/>
</dbReference>
<dbReference type="Proteomes" id="UP001149165">
    <property type="component" value="Unassembled WGS sequence"/>
</dbReference>
<dbReference type="EMBL" id="JAPQKH010000003">
    <property type="protein sequence ID" value="KAJ5107508.1"/>
    <property type="molecule type" value="Genomic_DNA"/>
</dbReference>
<proteinExistence type="inferred from homology"/>
<dbReference type="GO" id="GO:0072330">
    <property type="term" value="P:monocarboxylic acid biosynthetic process"/>
    <property type="evidence" value="ECO:0007669"/>
    <property type="project" value="UniProtKB-ARBA"/>
</dbReference>